<organism evidence="1 2">
    <name type="scientific">Staphylococcus kloosii</name>
    <dbReference type="NCBI Taxonomy" id="29384"/>
    <lineage>
        <taxon>Bacteria</taxon>
        <taxon>Bacillati</taxon>
        <taxon>Bacillota</taxon>
        <taxon>Bacilli</taxon>
        <taxon>Bacillales</taxon>
        <taxon>Staphylococcaceae</taxon>
        <taxon>Staphylococcus</taxon>
    </lineage>
</organism>
<gene>
    <name evidence="1" type="ORF">SKL01_19680</name>
</gene>
<accession>A0ABQ0XN48</accession>
<comment type="caution">
    <text evidence="1">The sequence shown here is derived from an EMBL/GenBank/DDBJ whole genome shotgun (WGS) entry which is preliminary data.</text>
</comment>
<keyword evidence="2" id="KW-1185">Reference proteome</keyword>
<evidence type="ECO:0000313" key="2">
    <source>
        <dbReference type="Proteomes" id="UP000321040"/>
    </source>
</evidence>
<dbReference type="EMBL" id="BKAQ01000017">
    <property type="protein sequence ID" value="GEP82790.1"/>
    <property type="molecule type" value="Genomic_DNA"/>
</dbReference>
<name>A0ABQ0XN48_9STAP</name>
<evidence type="ECO:0000313" key="1">
    <source>
        <dbReference type="EMBL" id="GEP82790.1"/>
    </source>
</evidence>
<dbReference type="Proteomes" id="UP000321040">
    <property type="component" value="Unassembled WGS sequence"/>
</dbReference>
<protein>
    <submittedName>
        <fullName evidence="1">Uncharacterized protein</fullName>
    </submittedName>
</protein>
<reference evidence="1 2" key="1">
    <citation type="submission" date="2019-07" db="EMBL/GenBank/DDBJ databases">
        <title>Whole genome shotgun sequence of Staphylococcus kloosii NBRC 109624.</title>
        <authorList>
            <person name="Hosoyama A."/>
            <person name="Uohara A."/>
            <person name="Ohji S."/>
            <person name="Ichikawa N."/>
        </authorList>
    </citation>
    <scope>NUCLEOTIDE SEQUENCE [LARGE SCALE GENOMIC DNA]</scope>
    <source>
        <strain evidence="1 2">NBRC 109624</strain>
    </source>
</reference>
<dbReference type="RefSeq" id="WP_172459016.1">
    <property type="nucleotide sequence ID" value="NZ_PPQQ01000055.1"/>
</dbReference>
<proteinExistence type="predicted"/>
<sequence>MELTKEGLTYVKYVQRIINSNIKFEKELHGQYGQLEFVVVNRAKSQYI</sequence>